<keyword evidence="2" id="KW-0408">Iron</keyword>
<accession>A0ABR2MYR8</accession>
<reference evidence="4 5" key="1">
    <citation type="journal article" date="2022" name="Nat. Plants">
        <title>Genomes of leafy and leafless Platanthera orchids illuminate the evolution of mycoheterotrophy.</title>
        <authorList>
            <person name="Li M.H."/>
            <person name="Liu K.W."/>
            <person name="Li Z."/>
            <person name="Lu H.C."/>
            <person name="Ye Q.L."/>
            <person name="Zhang D."/>
            <person name="Wang J.Y."/>
            <person name="Li Y.F."/>
            <person name="Zhong Z.M."/>
            <person name="Liu X."/>
            <person name="Yu X."/>
            <person name="Liu D.K."/>
            <person name="Tu X.D."/>
            <person name="Liu B."/>
            <person name="Hao Y."/>
            <person name="Liao X.Y."/>
            <person name="Jiang Y.T."/>
            <person name="Sun W.H."/>
            <person name="Chen J."/>
            <person name="Chen Y.Q."/>
            <person name="Ai Y."/>
            <person name="Zhai J.W."/>
            <person name="Wu S.S."/>
            <person name="Zhou Z."/>
            <person name="Hsiao Y.Y."/>
            <person name="Wu W.L."/>
            <person name="Chen Y.Y."/>
            <person name="Lin Y.F."/>
            <person name="Hsu J.L."/>
            <person name="Li C.Y."/>
            <person name="Wang Z.W."/>
            <person name="Zhao X."/>
            <person name="Zhong W.Y."/>
            <person name="Ma X.K."/>
            <person name="Ma L."/>
            <person name="Huang J."/>
            <person name="Chen G.Z."/>
            <person name="Huang M.Z."/>
            <person name="Huang L."/>
            <person name="Peng D.H."/>
            <person name="Luo Y.B."/>
            <person name="Zou S.Q."/>
            <person name="Chen S.P."/>
            <person name="Lan S."/>
            <person name="Tsai W.C."/>
            <person name="Van de Peer Y."/>
            <person name="Liu Z.J."/>
        </authorList>
    </citation>
    <scope>NUCLEOTIDE SEQUENCE [LARGE SCALE GENOMIC DNA]</scope>
    <source>
        <strain evidence="4">Lor288</strain>
    </source>
</reference>
<evidence type="ECO:0000313" key="4">
    <source>
        <dbReference type="EMBL" id="KAK8969071.1"/>
    </source>
</evidence>
<keyword evidence="1" id="KW-0479">Metal-binding</keyword>
<proteinExistence type="predicted"/>
<evidence type="ECO:0000256" key="1">
    <source>
        <dbReference type="ARBA" id="ARBA00022723"/>
    </source>
</evidence>
<evidence type="ECO:0000313" key="5">
    <source>
        <dbReference type="Proteomes" id="UP001412067"/>
    </source>
</evidence>
<dbReference type="Proteomes" id="UP001412067">
    <property type="component" value="Unassembled WGS sequence"/>
</dbReference>
<dbReference type="SUPFAM" id="SSF51197">
    <property type="entry name" value="Clavaminate synthase-like"/>
    <property type="match status" value="1"/>
</dbReference>
<name>A0ABR2MYR8_9ASPA</name>
<evidence type="ECO:0000256" key="2">
    <source>
        <dbReference type="ARBA" id="ARBA00023004"/>
    </source>
</evidence>
<protein>
    <submittedName>
        <fullName evidence="4">2'-deoxymugineic-acid 2'-dioxygenase</fullName>
    </submittedName>
</protein>
<dbReference type="Gene3D" id="2.60.120.330">
    <property type="entry name" value="B-lactam Antibiotic, Isopenicillin N Synthase, Chain"/>
    <property type="match status" value="1"/>
</dbReference>
<dbReference type="InterPro" id="IPR027443">
    <property type="entry name" value="IPNS-like_sf"/>
</dbReference>
<evidence type="ECO:0000259" key="3">
    <source>
        <dbReference type="Pfam" id="PF03171"/>
    </source>
</evidence>
<dbReference type="PANTHER" id="PTHR47991">
    <property type="entry name" value="OXOGLUTARATE/IRON-DEPENDENT DIOXYGENASE"/>
    <property type="match status" value="1"/>
</dbReference>
<dbReference type="InterPro" id="IPR050295">
    <property type="entry name" value="Plant_2OG-oxidoreductases"/>
</dbReference>
<keyword evidence="5" id="KW-1185">Reference proteome</keyword>
<sequence length="119" mass="13316">MDEMRKSGIYTELLRALWESLGVSGSSVEDMLQMMESAATILVNNFYPQCPQPEAALGQPPHTDNCLVSIVMHSRNISSLQVTRGRKWVPVDFIPNSLFFIAGDILEVFHKYPCLIACV</sequence>
<dbReference type="Pfam" id="PF03171">
    <property type="entry name" value="2OG-FeII_Oxy"/>
    <property type="match status" value="1"/>
</dbReference>
<dbReference type="EMBL" id="JBBWWR010000003">
    <property type="protein sequence ID" value="KAK8969071.1"/>
    <property type="molecule type" value="Genomic_DNA"/>
</dbReference>
<comment type="caution">
    <text evidence="4">The sequence shown here is derived from an EMBL/GenBank/DDBJ whole genome shotgun (WGS) entry which is preliminary data.</text>
</comment>
<organism evidence="4 5">
    <name type="scientific">Platanthera guangdongensis</name>
    <dbReference type="NCBI Taxonomy" id="2320717"/>
    <lineage>
        <taxon>Eukaryota</taxon>
        <taxon>Viridiplantae</taxon>
        <taxon>Streptophyta</taxon>
        <taxon>Embryophyta</taxon>
        <taxon>Tracheophyta</taxon>
        <taxon>Spermatophyta</taxon>
        <taxon>Magnoliopsida</taxon>
        <taxon>Liliopsida</taxon>
        <taxon>Asparagales</taxon>
        <taxon>Orchidaceae</taxon>
        <taxon>Orchidoideae</taxon>
        <taxon>Orchideae</taxon>
        <taxon>Orchidinae</taxon>
        <taxon>Platanthera</taxon>
    </lineage>
</organism>
<gene>
    <name evidence="4" type="primary">IDS3</name>
    <name evidence="4" type="ORF">KSP40_PGU017017</name>
</gene>
<dbReference type="InterPro" id="IPR044861">
    <property type="entry name" value="IPNS-like_FE2OG_OXY"/>
</dbReference>
<feature type="domain" description="Isopenicillin N synthase-like Fe(2+) 2OG dioxygenase" evidence="3">
    <location>
        <begin position="41"/>
        <end position="110"/>
    </location>
</feature>